<dbReference type="InterPro" id="IPR011051">
    <property type="entry name" value="RmlC_Cupin_sf"/>
</dbReference>
<dbReference type="RefSeq" id="WP_123199416.1">
    <property type="nucleotide sequence ID" value="NZ_RJMB01000001.1"/>
</dbReference>
<dbReference type="AlphaFoldDB" id="A0A3N0EI93"/>
<dbReference type="OrthoDB" id="4227163at2"/>
<accession>A0A3N0EI93</accession>
<keyword evidence="3" id="KW-1185">Reference proteome</keyword>
<dbReference type="InterPro" id="IPR014710">
    <property type="entry name" value="RmlC-like_jellyroll"/>
</dbReference>
<dbReference type="PANTHER" id="PTHR36440">
    <property type="entry name" value="PUTATIVE (AFU_ORTHOLOGUE AFUA_8G07350)-RELATED"/>
    <property type="match status" value="1"/>
</dbReference>
<dbReference type="PANTHER" id="PTHR36440:SF1">
    <property type="entry name" value="PUTATIVE (AFU_ORTHOLOGUE AFUA_8G07350)-RELATED"/>
    <property type="match status" value="1"/>
</dbReference>
<protein>
    <submittedName>
        <fullName evidence="2">Cupin domain-containing protein</fullName>
    </submittedName>
</protein>
<dbReference type="InterPro" id="IPR013096">
    <property type="entry name" value="Cupin_2"/>
</dbReference>
<dbReference type="Gene3D" id="2.60.120.10">
    <property type="entry name" value="Jelly Rolls"/>
    <property type="match status" value="2"/>
</dbReference>
<dbReference type="EMBL" id="RJMB01000001">
    <property type="protein sequence ID" value="RNL87551.1"/>
    <property type="molecule type" value="Genomic_DNA"/>
</dbReference>
<feature type="domain" description="Cupin type-2" evidence="1">
    <location>
        <begin position="64"/>
        <end position="118"/>
    </location>
</feature>
<comment type="caution">
    <text evidence="2">The sequence shown here is derived from an EMBL/GenBank/DDBJ whole genome shotgun (WGS) entry which is preliminary data.</text>
</comment>
<feature type="domain" description="Cupin type-2" evidence="1">
    <location>
        <begin position="227"/>
        <end position="278"/>
    </location>
</feature>
<dbReference type="Pfam" id="PF07883">
    <property type="entry name" value="Cupin_2"/>
    <property type="match status" value="2"/>
</dbReference>
<evidence type="ECO:0000259" key="1">
    <source>
        <dbReference type="Pfam" id="PF07883"/>
    </source>
</evidence>
<gene>
    <name evidence="2" type="ORF">EFW17_01700</name>
</gene>
<sequence length="347" mass="37823">MAAPDLETIRDLAPVINTLPGEPVPYYLASGEGLRYEADGQLWTVIARGADTGGLFDAAFLLGPRGAHTPFHSLPHQRSYYVFEGSVQFWLPGQSRILVSGDSVHIPAGTPAAYRMLGHMSRLLLFCAPSGALDTLADSYEQVERHVYATVPNPAPPLPAGAQQHDLPLTDARDTWDEALPDGAEAYFLRARTGDHRAWPDAINTYAARGRNTGGRYIAVNTLAAPQPYIVRHFHRLHTENFLCVSGRIWLWVNGREVLLTAGDFLHAPAGTVHSFAIAAHNTQMLGLLTSDVFEPFFDATGVATDDRVHTEGLIDPSVVMDGIQRNPDLDLVIVDGPPKRVLAPEL</sequence>
<reference evidence="2 3" key="1">
    <citation type="submission" date="2018-11" db="EMBL/GenBank/DDBJ databases">
        <title>The genome draft of YIM 96095.</title>
        <authorList>
            <person name="Tang S.-K."/>
            <person name="Chunyu W.-X."/>
            <person name="Feng Y.-Z."/>
        </authorList>
    </citation>
    <scope>NUCLEOTIDE SEQUENCE [LARGE SCALE GENOMIC DNA]</scope>
    <source>
        <strain evidence="2 3">YIM 96095</strain>
    </source>
</reference>
<name>A0A3N0EI93_9ACTN</name>
<dbReference type="Proteomes" id="UP000269198">
    <property type="component" value="Unassembled WGS sequence"/>
</dbReference>
<evidence type="ECO:0000313" key="2">
    <source>
        <dbReference type="EMBL" id="RNL87551.1"/>
    </source>
</evidence>
<organism evidence="2 3">
    <name type="scientific">Halostreptopolyspora alba</name>
    <dbReference type="NCBI Taxonomy" id="2487137"/>
    <lineage>
        <taxon>Bacteria</taxon>
        <taxon>Bacillati</taxon>
        <taxon>Actinomycetota</taxon>
        <taxon>Actinomycetes</taxon>
        <taxon>Streptosporangiales</taxon>
        <taxon>Nocardiopsidaceae</taxon>
        <taxon>Halostreptopolyspora</taxon>
    </lineage>
</organism>
<dbReference type="InterPro" id="IPR053146">
    <property type="entry name" value="QDO-like"/>
</dbReference>
<dbReference type="SUPFAM" id="SSF51182">
    <property type="entry name" value="RmlC-like cupins"/>
    <property type="match status" value="1"/>
</dbReference>
<dbReference type="CDD" id="cd02215">
    <property type="entry name" value="cupin_QDO_N_C"/>
    <property type="match status" value="2"/>
</dbReference>
<evidence type="ECO:0000313" key="3">
    <source>
        <dbReference type="Proteomes" id="UP000269198"/>
    </source>
</evidence>
<proteinExistence type="predicted"/>